<reference evidence="4 5" key="1">
    <citation type="journal article" date="2019" name="ACS Chem. Biol.">
        <title>Identification and Mobilization of a Cryptic Antibiotic Biosynthesis Gene Locus from a Human-Pathogenic Nocardia Isolate.</title>
        <authorList>
            <person name="Herisse M."/>
            <person name="Ishida K."/>
            <person name="Porter J.L."/>
            <person name="Howden B."/>
            <person name="Hertweck C."/>
            <person name="Stinear T.P."/>
            <person name="Pidot S.J."/>
        </authorList>
    </citation>
    <scope>NUCLEOTIDE SEQUENCE [LARGE SCALE GENOMIC DNA]</scope>
    <source>
        <strain evidence="4 5">AUSMDU00012717</strain>
    </source>
</reference>
<dbReference type="Pfam" id="PF13424">
    <property type="entry name" value="TPR_12"/>
    <property type="match status" value="1"/>
</dbReference>
<dbReference type="AlphaFoldDB" id="A0A6G9YP86"/>
<keyword evidence="5" id="KW-1185">Reference proteome</keyword>
<dbReference type="PANTHER" id="PTHR46082:SF6">
    <property type="entry name" value="AAA+ ATPASE DOMAIN-CONTAINING PROTEIN-RELATED"/>
    <property type="match status" value="1"/>
</dbReference>
<evidence type="ECO:0000313" key="4">
    <source>
        <dbReference type="EMBL" id="QIS15001.1"/>
    </source>
</evidence>
<dbReference type="InterPro" id="IPR011990">
    <property type="entry name" value="TPR-like_helical_dom_sf"/>
</dbReference>
<evidence type="ECO:0000256" key="1">
    <source>
        <dbReference type="ARBA" id="ARBA00022737"/>
    </source>
</evidence>
<dbReference type="SUPFAM" id="SSF48452">
    <property type="entry name" value="TPR-like"/>
    <property type="match status" value="1"/>
</dbReference>
<feature type="domain" description="Peptidase C14 caspase" evidence="2">
    <location>
        <begin position="33"/>
        <end position="164"/>
    </location>
</feature>
<dbReference type="GO" id="GO:0006508">
    <property type="term" value="P:proteolysis"/>
    <property type="evidence" value="ECO:0007669"/>
    <property type="project" value="InterPro"/>
</dbReference>
<evidence type="ECO:0000259" key="3">
    <source>
        <dbReference type="Pfam" id="PF24883"/>
    </source>
</evidence>
<evidence type="ECO:0000259" key="2">
    <source>
        <dbReference type="Pfam" id="PF00656"/>
    </source>
</evidence>
<evidence type="ECO:0000313" key="5">
    <source>
        <dbReference type="Proteomes" id="UP000503540"/>
    </source>
</evidence>
<dbReference type="Pfam" id="PF13374">
    <property type="entry name" value="TPR_10"/>
    <property type="match status" value="2"/>
</dbReference>
<dbReference type="EMBL" id="CP046172">
    <property type="protein sequence ID" value="QIS15001.1"/>
    <property type="molecule type" value="Genomic_DNA"/>
</dbReference>
<dbReference type="Proteomes" id="UP000503540">
    <property type="component" value="Chromosome"/>
</dbReference>
<dbReference type="Pfam" id="PF24883">
    <property type="entry name" value="NPHP3_N"/>
    <property type="match status" value="1"/>
</dbReference>
<name>A0A6G9YP86_9NOCA</name>
<sequence>MPCTSTMVATGPPFSKRLFPAPPSPIVSLMADRLALVIGSECANFGRLGFTAELAEALLRALTELGGWRPVGDGPVLDPTVAELKTRLKAAFQQADRCAATLLIAFIGHGFTTGRDDFFLLAHDSELPLDYESGLHLVDEVTRQLTNTGSLDGLIVLVDACEAGPGVLDAGRKWVPLLEQGSGRMELLAASDRGDAYDGCFTRTMLRTFETGLPGSGSNLLCAELAPELNAACSSQTPRHLSFNGTQVARGDLGLWLVPNRARSRDAVTGRPAAGLVDHLVRTVSLTDAVRDTLADLVESGDRLQVLTGPAGAGKSTLLSLLIRPGLVAELSGVNAEFVTAAVFLDVSSTVETMHAELVEQLETRFGAEFRDARQAVLDELVDRERFSAFETDIVRPLHRMQRPGRRIRLVIDGLDQPDEGCRNSVIEAVGVLSGDERLRQVRVIVGVRSGTEIAEHPDLAHARRFRLAPPSGGEILSDLIRTRAPMPREIIPMLGRLHDDLGGGWLIARLVTEIDWNGSDSEMDGLDSLVARRFEAAARRRPTWVIVELAALLAAVGVGPTAPLRLIHAALAQLGESVSLSHLRDVVVDLGVLVARGHPGQDGELVGLAHHAFTEPLARVVSACLPGVILQAQRALSDVLDVRGALRSGVLGRRSTGAGAPAGAAVLERPAPTGDYGAVAAAVGREGVSQVVPAADGYARPPWRRVRSSNRAARRRAKVAHFIEPRPWDDEFADYAQHSGPRHLIECGDHQRAIAFLDAADSQRRAVDNRMAWESWLSVFENALPLDHSAVLTARSRLARWTGYAGEPHRAREMCADLADYCAQTLGPDHPQTLLARAQLADWYGQTSEPARAAAIFIELLPRLERAGDIREVLRARMSLGFWTGQTGDSAGAREHYAAVLPAMERIFGRSHPEVLNARDHYARWIGETGDPRRARRMMTRLVPRCRTRLGRTHNTTLWAMHNLALWTAACGDAASAIELYRRVIAVRDEVSGTEHPSTIATKLALARLYAANGNYSAALEVGARLPEIWDRTYGPADPVTVAATREVAEWTEKLSAT</sequence>
<protein>
    <submittedName>
        <fullName evidence="4">Tetratricopeptide repeat protein</fullName>
    </submittedName>
</protein>
<keyword evidence="1" id="KW-0677">Repeat</keyword>
<dbReference type="InterPro" id="IPR056884">
    <property type="entry name" value="NPHP3-like_N"/>
</dbReference>
<proteinExistence type="predicted"/>
<dbReference type="Pfam" id="PF00656">
    <property type="entry name" value="Peptidase_C14"/>
    <property type="match status" value="1"/>
</dbReference>
<dbReference type="InterPro" id="IPR011600">
    <property type="entry name" value="Pept_C14_caspase"/>
</dbReference>
<dbReference type="Gene3D" id="1.25.40.10">
    <property type="entry name" value="Tetratricopeptide repeat domain"/>
    <property type="match status" value="2"/>
</dbReference>
<gene>
    <name evidence="4" type="ORF">F5544_35855</name>
</gene>
<dbReference type="KEGG" id="nah:F5544_35855"/>
<dbReference type="GO" id="GO:0004197">
    <property type="term" value="F:cysteine-type endopeptidase activity"/>
    <property type="evidence" value="ECO:0007669"/>
    <property type="project" value="InterPro"/>
</dbReference>
<feature type="domain" description="Nephrocystin 3-like N-terminal" evidence="3">
    <location>
        <begin position="300"/>
        <end position="445"/>
    </location>
</feature>
<organism evidence="4 5">
    <name type="scientific">Nocardia arthritidis</name>
    <dbReference type="NCBI Taxonomy" id="228602"/>
    <lineage>
        <taxon>Bacteria</taxon>
        <taxon>Bacillati</taxon>
        <taxon>Actinomycetota</taxon>
        <taxon>Actinomycetes</taxon>
        <taxon>Mycobacteriales</taxon>
        <taxon>Nocardiaceae</taxon>
        <taxon>Nocardia</taxon>
    </lineage>
</organism>
<dbReference type="PANTHER" id="PTHR46082">
    <property type="entry name" value="ATP/GTP-BINDING PROTEIN-RELATED"/>
    <property type="match status" value="1"/>
</dbReference>
<accession>A0A6G9YP86</accession>
<dbReference type="InterPro" id="IPR053137">
    <property type="entry name" value="NLR-like"/>
</dbReference>